<feature type="compositionally biased region" description="Low complexity" evidence="1">
    <location>
        <begin position="154"/>
        <end position="170"/>
    </location>
</feature>
<keyword evidence="3" id="KW-1185">Reference proteome</keyword>
<dbReference type="EMBL" id="AMCV02000001">
    <property type="protein sequence ID" value="TDZ26066.1"/>
    <property type="molecule type" value="Genomic_DNA"/>
</dbReference>
<protein>
    <submittedName>
        <fullName evidence="2">Uncharacterized protein</fullName>
    </submittedName>
</protein>
<evidence type="ECO:0000256" key="1">
    <source>
        <dbReference type="SAM" id="MobiDB-lite"/>
    </source>
</evidence>
<evidence type="ECO:0000313" key="2">
    <source>
        <dbReference type="EMBL" id="TDZ26066.1"/>
    </source>
</evidence>
<comment type="caution">
    <text evidence="2">The sequence shown here is derived from an EMBL/GenBank/DDBJ whole genome shotgun (WGS) entry which is preliminary data.</text>
</comment>
<feature type="region of interest" description="Disordered" evidence="1">
    <location>
        <begin position="137"/>
        <end position="225"/>
    </location>
</feature>
<gene>
    <name evidence="2" type="ORF">Cob_v000841</name>
</gene>
<name>A0A484G619_COLOR</name>
<sequence>MLPTFRSTKSLKTYSKKNVRTTKAVKLCEPLENSPPLTRRVDNAIGDRPKLAGLRSPISLSPQMAFTPSAHGPTPSVGSPERCAAETVQADESFYLSQQKYQNGTRHHGASRKSGNPGDKAPIVKLEERESPFACGSDASWMGFSQSPGKLHHSPNSSGSSTSRSNPPSRFGLVLTPDPRRPTLFDPDEAWGKPAEEGGVVFDPAPRLKKQSPIRRRGRRRRSEI</sequence>
<evidence type="ECO:0000313" key="3">
    <source>
        <dbReference type="Proteomes" id="UP000014480"/>
    </source>
</evidence>
<dbReference type="AlphaFoldDB" id="A0A484G619"/>
<reference evidence="3" key="1">
    <citation type="journal article" date="2013" name="New Phytol.">
        <title>Comparative genomic and transcriptomic analyses reveal the hemibiotrophic stage shift of Colletotrichum fungi.</title>
        <authorList>
            <person name="Gan P."/>
            <person name="Ikeda K."/>
            <person name="Irieda H."/>
            <person name="Narusaka M."/>
            <person name="O'Connell R.J."/>
            <person name="Narusaka Y."/>
            <person name="Takano Y."/>
            <person name="Kubo Y."/>
            <person name="Shirasu K."/>
        </authorList>
    </citation>
    <scope>NUCLEOTIDE SEQUENCE [LARGE SCALE GENOMIC DNA]</scope>
    <source>
        <strain evidence="3">104-T / ATCC 96160 / CBS 514.97 / LARS 414 / MAFF 240422</strain>
    </source>
</reference>
<feature type="compositionally biased region" description="Basic residues" evidence="1">
    <location>
        <begin position="207"/>
        <end position="225"/>
    </location>
</feature>
<feature type="region of interest" description="Disordered" evidence="1">
    <location>
        <begin position="65"/>
        <end position="85"/>
    </location>
</feature>
<accession>A0A484G619</accession>
<reference evidence="3" key="2">
    <citation type="journal article" date="2019" name="Mol. Plant Microbe Interact.">
        <title>Genome sequence resources for four phytopathogenic fungi from the Colletotrichum orbiculare species complex.</title>
        <authorList>
            <person name="Gan P."/>
            <person name="Tsushima A."/>
            <person name="Narusaka M."/>
            <person name="Narusaka Y."/>
            <person name="Takano Y."/>
            <person name="Kubo Y."/>
            <person name="Shirasu K."/>
        </authorList>
    </citation>
    <scope>GENOME REANNOTATION</scope>
    <source>
        <strain evidence="3">104-T / ATCC 96160 / CBS 514.97 / LARS 414 / MAFF 240422</strain>
    </source>
</reference>
<proteinExistence type="predicted"/>
<organism evidence="2 3">
    <name type="scientific">Colletotrichum orbiculare (strain 104-T / ATCC 96160 / CBS 514.97 / LARS 414 / MAFF 240422)</name>
    <name type="common">Cucumber anthracnose fungus</name>
    <name type="synonym">Colletotrichum lagenarium</name>
    <dbReference type="NCBI Taxonomy" id="1213857"/>
    <lineage>
        <taxon>Eukaryota</taxon>
        <taxon>Fungi</taxon>
        <taxon>Dikarya</taxon>
        <taxon>Ascomycota</taxon>
        <taxon>Pezizomycotina</taxon>
        <taxon>Sordariomycetes</taxon>
        <taxon>Hypocreomycetidae</taxon>
        <taxon>Glomerellales</taxon>
        <taxon>Glomerellaceae</taxon>
        <taxon>Colletotrichum</taxon>
        <taxon>Colletotrichum orbiculare species complex</taxon>
    </lineage>
</organism>
<feature type="region of interest" description="Disordered" evidence="1">
    <location>
        <begin position="101"/>
        <end position="121"/>
    </location>
</feature>
<dbReference type="Proteomes" id="UP000014480">
    <property type="component" value="Unassembled WGS sequence"/>
</dbReference>